<feature type="domain" description="Protein kinase" evidence="4">
    <location>
        <begin position="78"/>
        <end position="398"/>
    </location>
</feature>
<dbReference type="Pfam" id="PF00069">
    <property type="entry name" value="Pkinase"/>
    <property type="match status" value="1"/>
</dbReference>
<dbReference type="InterPro" id="IPR017441">
    <property type="entry name" value="Protein_kinase_ATP_BS"/>
</dbReference>
<evidence type="ECO:0000256" key="3">
    <source>
        <dbReference type="PROSITE-ProRule" id="PRU10141"/>
    </source>
</evidence>
<dbReference type="GO" id="GO:0005524">
    <property type="term" value="F:ATP binding"/>
    <property type="evidence" value="ECO:0007669"/>
    <property type="project" value="UniProtKB-UniRule"/>
</dbReference>
<dbReference type="Proteomes" id="UP000324897">
    <property type="component" value="Chromosome 3"/>
</dbReference>
<evidence type="ECO:0000256" key="1">
    <source>
        <dbReference type="ARBA" id="ARBA00022741"/>
    </source>
</evidence>
<dbReference type="InterPro" id="IPR011009">
    <property type="entry name" value="Kinase-like_dom_sf"/>
</dbReference>
<feature type="non-terminal residue" evidence="5">
    <location>
        <position position="1"/>
    </location>
</feature>
<evidence type="ECO:0000256" key="2">
    <source>
        <dbReference type="ARBA" id="ARBA00022840"/>
    </source>
</evidence>
<dbReference type="Gramene" id="TVU08654">
    <property type="protein sequence ID" value="TVU08654"/>
    <property type="gene ID" value="EJB05_42065"/>
</dbReference>
<gene>
    <name evidence="5" type="ORF">EJB05_42065</name>
</gene>
<reference evidence="5 6" key="1">
    <citation type="journal article" date="2019" name="Sci. Rep.">
        <title>A high-quality genome of Eragrostis curvula grass provides insights into Poaceae evolution and supports new strategies to enhance forage quality.</title>
        <authorList>
            <person name="Carballo J."/>
            <person name="Santos B.A.C.M."/>
            <person name="Zappacosta D."/>
            <person name="Garbus I."/>
            <person name="Selva J.P."/>
            <person name="Gallo C.A."/>
            <person name="Diaz A."/>
            <person name="Albertini E."/>
            <person name="Caccamo M."/>
            <person name="Echenique V."/>
        </authorList>
    </citation>
    <scope>NUCLEOTIDE SEQUENCE [LARGE SCALE GENOMIC DNA]</scope>
    <source>
        <strain evidence="6">cv. Victoria</strain>
        <tissue evidence="5">Leaf</tissue>
    </source>
</reference>
<feature type="binding site" evidence="3">
    <location>
        <position position="107"/>
    </location>
    <ligand>
        <name>ATP</name>
        <dbReference type="ChEBI" id="CHEBI:30616"/>
    </ligand>
</feature>
<dbReference type="PROSITE" id="PS50011">
    <property type="entry name" value="PROTEIN_KINASE_DOM"/>
    <property type="match status" value="1"/>
</dbReference>
<sequence length="445" mass="49163">MDVVDAERAAAGRAAMDSILSQLFALTAGKKDTKPSAQQGTEATDQRESSICEAIYSLANAASPGTRMGSFLPGTERFVKVSTLGTGSHGVVTKARDSVTGETVAVKTLHPKPLYYTDCDDKEFESYKAELQLPHRLLREACFMVACRGHPSLVRLSAIGRLPDTAQYCLVMERVGPSLGHVLRHERGGKPFPERDVRRMMRQVLGGAKAMHDRGVVHRGIHSNNILVVGDSDGGGVKIGDFGEATSVSETDVHCSRRMSHVAPEYLLHAPGAVKSELLDSWSMGCLMLELLTGEDHFYVAEDSGSEGQLYRVFDVLGVPGKLTMKAIKPRRDLNRAKEVRKWRARQRRLGKQQRSRLDDMVPCDALSELGFEVLQGLLMINPKKRLTAAAALQHQWFAKEYDTDEYDPDDYDHQHYDHHDNPLVPAAREFVGALEELLESQASA</sequence>
<keyword evidence="2 3" id="KW-0067">ATP-binding</keyword>
<evidence type="ECO:0000259" key="4">
    <source>
        <dbReference type="PROSITE" id="PS50011"/>
    </source>
</evidence>
<dbReference type="Gene3D" id="1.10.510.10">
    <property type="entry name" value="Transferase(Phosphotransferase) domain 1"/>
    <property type="match status" value="1"/>
</dbReference>
<proteinExistence type="predicted"/>
<comment type="caution">
    <text evidence="5">The sequence shown here is derived from an EMBL/GenBank/DDBJ whole genome shotgun (WGS) entry which is preliminary data.</text>
</comment>
<dbReference type="Gene3D" id="3.30.200.20">
    <property type="entry name" value="Phosphorylase Kinase, domain 1"/>
    <property type="match status" value="1"/>
</dbReference>
<dbReference type="EMBL" id="RWGY01000039">
    <property type="protein sequence ID" value="TVU08654.1"/>
    <property type="molecule type" value="Genomic_DNA"/>
</dbReference>
<dbReference type="OrthoDB" id="667113at2759"/>
<dbReference type="AlphaFoldDB" id="A0A5J9TBD6"/>
<dbReference type="SUPFAM" id="SSF56112">
    <property type="entry name" value="Protein kinase-like (PK-like)"/>
    <property type="match status" value="1"/>
</dbReference>
<dbReference type="InterPro" id="IPR000719">
    <property type="entry name" value="Prot_kinase_dom"/>
</dbReference>
<evidence type="ECO:0000313" key="6">
    <source>
        <dbReference type="Proteomes" id="UP000324897"/>
    </source>
</evidence>
<evidence type="ECO:0000313" key="5">
    <source>
        <dbReference type="EMBL" id="TVU08654.1"/>
    </source>
</evidence>
<organism evidence="5 6">
    <name type="scientific">Eragrostis curvula</name>
    <name type="common">weeping love grass</name>
    <dbReference type="NCBI Taxonomy" id="38414"/>
    <lineage>
        <taxon>Eukaryota</taxon>
        <taxon>Viridiplantae</taxon>
        <taxon>Streptophyta</taxon>
        <taxon>Embryophyta</taxon>
        <taxon>Tracheophyta</taxon>
        <taxon>Spermatophyta</taxon>
        <taxon>Magnoliopsida</taxon>
        <taxon>Liliopsida</taxon>
        <taxon>Poales</taxon>
        <taxon>Poaceae</taxon>
        <taxon>PACMAD clade</taxon>
        <taxon>Chloridoideae</taxon>
        <taxon>Eragrostideae</taxon>
        <taxon>Eragrostidinae</taxon>
        <taxon>Eragrostis</taxon>
    </lineage>
</organism>
<protein>
    <recommendedName>
        <fullName evidence="4">Protein kinase domain-containing protein</fullName>
    </recommendedName>
</protein>
<accession>A0A5J9TBD6</accession>
<dbReference type="GO" id="GO:0004672">
    <property type="term" value="F:protein kinase activity"/>
    <property type="evidence" value="ECO:0007669"/>
    <property type="project" value="InterPro"/>
</dbReference>
<dbReference type="PROSITE" id="PS00107">
    <property type="entry name" value="PROTEIN_KINASE_ATP"/>
    <property type="match status" value="1"/>
</dbReference>
<dbReference type="PANTHER" id="PTHR24055">
    <property type="entry name" value="MITOGEN-ACTIVATED PROTEIN KINASE"/>
    <property type="match status" value="1"/>
</dbReference>
<dbReference type="InterPro" id="IPR050117">
    <property type="entry name" value="MAPK"/>
</dbReference>
<name>A0A5J9TBD6_9POAL</name>
<keyword evidence="6" id="KW-1185">Reference proteome</keyword>
<keyword evidence="1 3" id="KW-0547">Nucleotide-binding</keyword>